<keyword evidence="4" id="KW-1185">Reference proteome</keyword>
<comment type="caution">
    <text evidence="2">The sequence shown here is derived from an EMBL/GenBank/DDBJ whole genome shotgun (WGS) entry which is preliminary data.</text>
</comment>
<evidence type="ECO:0000313" key="4">
    <source>
        <dbReference type="Proteomes" id="UP001642484"/>
    </source>
</evidence>
<feature type="compositionally biased region" description="Basic and acidic residues" evidence="1">
    <location>
        <begin position="155"/>
        <end position="167"/>
    </location>
</feature>
<evidence type="ECO:0000313" key="2">
    <source>
        <dbReference type="EMBL" id="CAK9090800.1"/>
    </source>
</evidence>
<organism evidence="2 4">
    <name type="scientific">Durusdinium trenchii</name>
    <dbReference type="NCBI Taxonomy" id="1381693"/>
    <lineage>
        <taxon>Eukaryota</taxon>
        <taxon>Sar</taxon>
        <taxon>Alveolata</taxon>
        <taxon>Dinophyceae</taxon>
        <taxon>Suessiales</taxon>
        <taxon>Symbiodiniaceae</taxon>
        <taxon>Durusdinium</taxon>
    </lineage>
</organism>
<name>A0ABP0QSF4_9DINO</name>
<dbReference type="Proteomes" id="UP001642484">
    <property type="component" value="Unassembled WGS sequence"/>
</dbReference>
<sequence length="203" mass="23205">MSPLLDQLMKLEAEQEERRTELAELLVKQGQRQSTPEERERQQLMKDNLLRLEELRFDQMILTKQRAQQQQQQAAQLKELILPFKNYYQTHILTRDLALQMPRLYEDFPCQSVCFREAAQAAMQVCQPLRLREEDTDSSAVGLSSAVSGSRGARPSREGRLSSRREASSVGVSARSSNSTAPTMEGHRISRPSVPKLLLPKRL</sequence>
<dbReference type="EMBL" id="CAXAMN010024906">
    <property type="protein sequence ID" value="CAK9090854.1"/>
    <property type="molecule type" value="Genomic_DNA"/>
</dbReference>
<reference evidence="2 4" key="1">
    <citation type="submission" date="2024-02" db="EMBL/GenBank/DDBJ databases">
        <authorList>
            <person name="Chen Y."/>
            <person name="Shah S."/>
            <person name="Dougan E. K."/>
            <person name="Thang M."/>
            <person name="Chan C."/>
        </authorList>
    </citation>
    <scope>NUCLEOTIDE SEQUENCE [LARGE SCALE GENOMIC DNA]</scope>
</reference>
<feature type="region of interest" description="Disordered" evidence="1">
    <location>
        <begin position="137"/>
        <end position="203"/>
    </location>
</feature>
<feature type="compositionally biased region" description="Low complexity" evidence="1">
    <location>
        <begin position="168"/>
        <end position="179"/>
    </location>
</feature>
<accession>A0ABP0QSF4</accession>
<dbReference type="EMBL" id="CAXAMN010024895">
    <property type="protein sequence ID" value="CAK9090800.1"/>
    <property type="molecule type" value="Genomic_DNA"/>
</dbReference>
<protein>
    <submittedName>
        <fullName evidence="2">Uncharacterized protein</fullName>
    </submittedName>
</protein>
<feature type="compositionally biased region" description="Low complexity" evidence="1">
    <location>
        <begin position="138"/>
        <end position="153"/>
    </location>
</feature>
<evidence type="ECO:0000313" key="3">
    <source>
        <dbReference type="EMBL" id="CAK9090854.1"/>
    </source>
</evidence>
<proteinExistence type="predicted"/>
<gene>
    <name evidence="2" type="ORF">CCMP2556_LOCUS43602</name>
    <name evidence="3" type="ORF">CCMP2556_LOCUS43626</name>
</gene>
<evidence type="ECO:0000256" key="1">
    <source>
        <dbReference type="SAM" id="MobiDB-lite"/>
    </source>
</evidence>